<dbReference type="GO" id="GO:0016491">
    <property type="term" value="F:oxidoreductase activity"/>
    <property type="evidence" value="ECO:0007669"/>
    <property type="project" value="InterPro"/>
</dbReference>
<dbReference type="InterPro" id="IPR008927">
    <property type="entry name" value="6-PGluconate_DH-like_C_sf"/>
</dbReference>
<dbReference type="SUPFAM" id="SSF51735">
    <property type="entry name" value="NAD(P)-binding Rossmann-fold domains"/>
    <property type="match status" value="1"/>
</dbReference>
<organism evidence="2 3">
    <name type="scientific">Besnoitia besnoiti</name>
    <name type="common">Apicomplexan protozoan</name>
    <dbReference type="NCBI Taxonomy" id="94643"/>
    <lineage>
        <taxon>Eukaryota</taxon>
        <taxon>Sar</taxon>
        <taxon>Alveolata</taxon>
        <taxon>Apicomplexa</taxon>
        <taxon>Conoidasida</taxon>
        <taxon>Coccidia</taxon>
        <taxon>Eucoccidiorida</taxon>
        <taxon>Eimeriorina</taxon>
        <taxon>Sarcocystidae</taxon>
        <taxon>Besnoitia</taxon>
    </lineage>
</organism>
<proteinExistence type="predicted"/>
<dbReference type="RefSeq" id="XP_029216068.1">
    <property type="nucleotide sequence ID" value="XM_029360709.1"/>
</dbReference>
<sequence>MGAPSGTTAPPAAAPLLTVCICGGGNAAHASATWMGQKHKNIRVNVLTRQPEKWQKELRMETEGSRWEQLGDVFGTVNAVSSDPADVVPEADVCIVCAPAHAHLPILQKIQPHLKVGGIVGAVYGQGGFDWAMLRAFESEDARKRLGGYFALQNLPWLCRTLHYGSVVQLYGPKDYLNTAVAPRSVAEPVRLIISMLFDMPCNLLPNFMCITLSPSNQIIHPARYYSIFHKFDGKTPLKEEEIQWGLYNEFDDMAAEWLEKLSVELQAIKKALTNRFPHLDLSSVMPIKERVIKHYGKDVKDTSTLQRVFASNRGYAGCRTPATPVDGGYVPAVTGRLFTEDVPFGLCVLKDLAEQLNVATPTIDFMIVWHQNLMGKEYLKDGKLNPALIPETSCARAYGFTTPEEVVAPSLLAQEVELPFTRMDMLGRAAQ</sequence>
<keyword evidence="3" id="KW-1185">Reference proteome</keyword>
<dbReference type="Gene3D" id="1.10.1040.10">
    <property type="entry name" value="N-(1-d-carboxylethyl)-l-norvaline Dehydrogenase, domain 2"/>
    <property type="match status" value="1"/>
</dbReference>
<evidence type="ECO:0000313" key="3">
    <source>
        <dbReference type="Proteomes" id="UP000224006"/>
    </source>
</evidence>
<dbReference type="Pfam" id="PF02317">
    <property type="entry name" value="Octopine_DH"/>
    <property type="match status" value="1"/>
</dbReference>
<protein>
    <submittedName>
        <fullName evidence="2">NAD/NADP octopine/nopaline dehydrogenase, alpha-helical domain-containing protein</fullName>
    </submittedName>
</protein>
<dbReference type="InterPro" id="IPR051729">
    <property type="entry name" value="Opine/Lysopine_DH"/>
</dbReference>
<dbReference type="AlphaFoldDB" id="A0A2A9M268"/>
<reference evidence="2 3" key="1">
    <citation type="submission" date="2017-09" db="EMBL/GenBank/DDBJ databases">
        <title>Genome sequencing of Besnoitia besnoiti strain Bb-Ger1.</title>
        <authorList>
            <person name="Schares G."/>
            <person name="Venepally P."/>
            <person name="Lorenzi H.A."/>
        </authorList>
    </citation>
    <scope>NUCLEOTIDE SEQUENCE [LARGE SCALE GENOMIC DNA]</scope>
    <source>
        <strain evidence="2 3">Bb-Ger1</strain>
    </source>
</reference>
<dbReference type="KEGG" id="bbes:BESB_020000"/>
<evidence type="ECO:0000313" key="2">
    <source>
        <dbReference type="EMBL" id="PFH32059.1"/>
    </source>
</evidence>
<feature type="domain" description="Opine dehydrogenase" evidence="1">
    <location>
        <begin position="206"/>
        <end position="375"/>
    </location>
</feature>
<dbReference type="PANTHER" id="PTHR38015:SF1">
    <property type="entry name" value="OPINE DEHYDROGENASE DOMAIN-CONTAINING PROTEIN"/>
    <property type="match status" value="1"/>
</dbReference>
<dbReference type="GeneID" id="40307061"/>
<name>A0A2A9M268_BESBE</name>
<evidence type="ECO:0000259" key="1">
    <source>
        <dbReference type="Pfam" id="PF02317"/>
    </source>
</evidence>
<comment type="caution">
    <text evidence="2">The sequence shown here is derived from an EMBL/GenBank/DDBJ whole genome shotgun (WGS) entry which is preliminary data.</text>
</comment>
<dbReference type="VEuPathDB" id="ToxoDB:BESB_020000"/>
<dbReference type="EMBL" id="NWUJ01000012">
    <property type="protein sequence ID" value="PFH32059.1"/>
    <property type="molecule type" value="Genomic_DNA"/>
</dbReference>
<dbReference type="InterPro" id="IPR036291">
    <property type="entry name" value="NAD(P)-bd_dom_sf"/>
</dbReference>
<dbReference type="InterPro" id="IPR013328">
    <property type="entry name" value="6PGD_dom2"/>
</dbReference>
<dbReference type="InterPro" id="IPR003421">
    <property type="entry name" value="Opine_DH"/>
</dbReference>
<dbReference type="Gene3D" id="3.40.50.720">
    <property type="entry name" value="NAD(P)-binding Rossmann-like Domain"/>
    <property type="match status" value="1"/>
</dbReference>
<dbReference type="PANTHER" id="PTHR38015">
    <property type="entry name" value="BLR6086 PROTEIN"/>
    <property type="match status" value="1"/>
</dbReference>
<gene>
    <name evidence="2" type="ORF">BESB_020000</name>
</gene>
<dbReference type="OrthoDB" id="6058913at2759"/>
<dbReference type="SUPFAM" id="SSF48179">
    <property type="entry name" value="6-phosphogluconate dehydrogenase C-terminal domain-like"/>
    <property type="match status" value="1"/>
</dbReference>
<accession>A0A2A9M268</accession>
<dbReference type="Proteomes" id="UP000224006">
    <property type="component" value="Chromosome XI"/>
</dbReference>